<dbReference type="PROSITE" id="PS50893">
    <property type="entry name" value="ABC_TRANSPORTER_2"/>
    <property type="match status" value="1"/>
</dbReference>
<proteinExistence type="predicted"/>
<name>A0A9E2KWL7_9BACT</name>
<evidence type="ECO:0000256" key="1">
    <source>
        <dbReference type="ARBA" id="ARBA00022448"/>
    </source>
</evidence>
<gene>
    <name evidence="4" type="ORF">H9897_01465</name>
</gene>
<keyword evidence="2" id="KW-0175">Coiled coil</keyword>
<dbReference type="PANTHER" id="PTHR42781:SF4">
    <property type="entry name" value="SPERMIDINE_PUTRESCINE IMPORT ATP-BINDING PROTEIN POTA"/>
    <property type="match status" value="1"/>
</dbReference>
<dbReference type="Gene3D" id="3.40.50.300">
    <property type="entry name" value="P-loop containing nucleotide triphosphate hydrolases"/>
    <property type="match status" value="1"/>
</dbReference>
<dbReference type="GO" id="GO:0005524">
    <property type="term" value="F:ATP binding"/>
    <property type="evidence" value="ECO:0007669"/>
    <property type="project" value="UniProtKB-KW"/>
</dbReference>
<dbReference type="GO" id="GO:0016887">
    <property type="term" value="F:ATP hydrolysis activity"/>
    <property type="evidence" value="ECO:0007669"/>
    <property type="project" value="InterPro"/>
</dbReference>
<dbReference type="InterPro" id="IPR027417">
    <property type="entry name" value="P-loop_NTPase"/>
</dbReference>
<dbReference type="PANTHER" id="PTHR42781">
    <property type="entry name" value="SPERMIDINE/PUTRESCINE IMPORT ATP-BINDING PROTEIN POTA"/>
    <property type="match status" value="1"/>
</dbReference>
<protein>
    <submittedName>
        <fullName evidence="4">ABC transporter ATP-binding protein</fullName>
    </submittedName>
</protein>
<reference evidence="4" key="2">
    <citation type="submission" date="2021-04" db="EMBL/GenBank/DDBJ databases">
        <authorList>
            <person name="Gilroy R."/>
        </authorList>
    </citation>
    <scope>NUCLEOTIDE SEQUENCE</scope>
    <source>
        <strain evidence="4">A5-1222</strain>
    </source>
</reference>
<keyword evidence="1" id="KW-0813">Transport</keyword>
<dbReference type="EMBL" id="JAHLFM010000021">
    <property type="protein sequence ID" value="MBU3830805.1"/>
    <property type="molecule type" value="Genomic_DNA"/>
</dbReference>
<evidence type="ECO:0000256" key="2">
    <source>
        <dbReference type="SAM" id="Coils"/>
    </source>
</evidence>
<sequence length="361" mass="42361">MRRPEFLAALDFLYEKLEKNNVEISKLSFKQRFLINLNLLFNFFRLPFSIEVSTKNMNEIEKEIFKLKRLYYYKKNIDDKYDKLQDKYNDLDYDISYWQNYPNLQKEAFEKRNITRKLTKEEIEQKTKYVIKLVGLEGKEDKYPHDLSGGMQQRVALARSIVIETEILLLDEPLGALDAKVRKQLQDEIKRLHKELGLTFILVTHDQEEALMLSDKIVVMSEGKIEQIGTPNEIYDTPQNLWVANFIGRANILNGVMKENDVVEFYDVVTNVKTQENIHTNDKVKIIIRPEDIDIVKNKKGVLNNVEILDVIYKGLLYDIKCKYNENIINVESTDNIEIGSIVGLKFDLSDIHLIKDKNNE</sequence>
<dbReference type="SUPFAM" id="SSF52540">
    <property type="entry name" value="P-loop containing nucleoside triphosphate hydrolases"/>
    <property type="match status" value="1"/>
</dbReference>
<dbReference type="InterPro" id="IPR008995">
    <property type="entry name" value="Mo/tungstate-bd_C_term_dom"/>
</dbReference>
<evidence type="ECO:0000313" key="4">
    <source>
        <dbReference type="EMBL" id="MBU3830805.1"/>
    </source>
</evidence>
<dbReference type="Gene3D" id="2.40.50.100">
    <property type="match status" value="1"/>
</dbReference>
<feature type="domain" description="ABC transporter" evidence="3">
    <location>
        <begin position="17"/>
        <end position="247"/>
    </location>
</feature>
<feature type="coiled-coil region" evidence="2">
    <location>
        <begin position="50"/>
        <end position="94"/>
    </location>
</feature>
<dbReference type="InterPro" id="IPR003439">
    <property type="entry name" value="ABC_transporter-like_ATP-bd"/>
</dbReference>
<accession>A0A9E2KWL7</accession>
<keyword evidence="4" id="KW-0547">Nucleotide-binding</keyword>
<reference evidence="4" key="1">
    <citation type="journal article" date="2021" name="PeerJ">
        <title>Extensive microbial diversity within the chicken gut microbiome revealed by metagenomics and culture.</title>
        <authorList>
            <person name="Gilroy R."/>
            <person name="Ravi A."/>
            <person name="Getino M."/>
            <person name="Pursley I."/>
            <person name="Horton D.L."/>
            <person name="Alikhan N.F."/>
            <person name="Baker D."/>
            <person name="Gharbi K."/>
            <person name="Hall N."/>
            <person name="Watson M."/>
            <person name="Adriaenssens E.M."/>
            <person name="Foster-Nyarko E."/>
            <person name="Jarju S."/>
            <person name="Secka A."/>
            <person name="Antonio M."/>
            <person name="Oren A."/>
            <person name="Chaudhuri R.R."/>
            <person name="La Ragione R."/>
            <person name="Hildebrand F."/>
            <person name="Pallen M.J."/>
        </authorList>
    </citation>
    <scope>NUCLEOTIDE SEQUENCE</scope>
    <source>
        <strain evidence="4">A5-1222</strain>
    </source>
</reference>
<organism evidence="4 5">
    <name type="scientific">Candidatus Ureaplasma intestinipullorum</name>
    <dbReference type="NCBI Taxonomy" id="2838770"/>
    <lineage>
        <taxon>Bacteria</taxon>
        <taxon>Bacillati</taxon>
        <taxon>Mycoplasmatota</taxon>
        <taxon>Mycoplasmoidales</taxon>
        <taxon>Mycoplasmoidaceae</taxon>
        <taxon>Ureaplasma</taxon>
    </lineage>
</organism>
<dbReference type="Proteomes" id="UP000824247">
    <property type="component" value="Unassembled WGS sequence"/>
</dbReference>
<dbReference type="PROSITE" id="PS00211">
    <property type="entry name" value="ABC_TRANSPORTER_1"/>
    <property type="match status" value="1"/>
</dbReference>
<comment type="caution">
    <text evidence="4">The sequence shown here is derived from an EMBL/GenBank/DDBJ whole genome shotgun (WGS) entry which is preliminary data.</text>
</comment>
<dbReference type="AlphaFoldDB" id="A0A9E2KWL7"/>
<evidence type="ECO:0000259" key="3">
    <source>
        <dbReference type="PROSITE" id="PS50893"/>
    </source>
</evidence>
<dbReference type="SUPFAM" id="SSF50331">
    <property type="entry name" value="MOP-like"/>
    <property type="match status" value="1"/>
</dbReference>
<evidence type="ECO:0000313" key="5">
    <source>
        <dbReference type="Proteomes" id="UP000824247"/>
    </source>
</evidence>
<keyword evidence="4" id="KW-0067">ATP-binding</keyword>
<dbReference type="InterPro" id="IPR017871">
    <property type="entry name" value="ABC_transporter-like_CS"/>
</dbReference>
<dbReference type="InterPro" id="IPR050093">
    <property type="entry name" value="ABC_SmlMolc_Importer"/>
</dbReference>
<feature type="non-terminal residue" evidence="4">
    <location>
        <position position="1"/>
    </location>
</feature>
<dbReference type="Pfam" id="PF00005">
    <property type="entry name" value="ABC_tran"/>
    <property type="match status" value="1"/>
</dbReference>